<gene>
    <name evidence="1" type="ORF">LX70_03998</name>
</gene>
<reference evidence="1 2" key="1">
    <citation type="submission" date="2018-02" db="EMBL/GenBank/DDBJ databases">
        <title>Genomic Encyclopedia of Archaeal and Bacterial Type Strains, Phase II (KMG-II): from individual species to whole genera.</title>
        <authorList>
            <person name="Goeker M."/>
        </authorList>
    </citation>
    <scope>NUCLEOTIDE SEQUENCE [LARGE SCALE GENOMIC DNA]</scope>
    <source>
        <strain evidence="1 2">DSM 18921</strain>
    </source>
</reference>
<proteinExistence type="predicted"/>
<dbReference type="OrthoDB" id="7875220at2"/>
<sequence>MTSPRKTIRNAARSTLVVSTPTRHWTYLPAWSQSVDRDALPVYSVATPRTITVKIDKDSDEDRIDLLVIFKIIGGDDLEDLVDDHVAAIVALLLPALSPLSLQPELTLTEINIDGDGAQRVATAVITMTVPVQTPAII</sequence>
<keyword evidence="2" id="KW-1185">Reference proteome</keyword>
<dbReference type="Proteomes" id="UP000238338">
    <property type="component" value="Unassembled WGS sequence"/>
</dbReference>
<protein>
    <submittedName>
        <fullName evidence="1">Uncharacterized protein</fullName>
    </submittedName>
</protein>
<comment type="caution">
    <text evidence="1">The sequence shown here is derived from an EMBL/GenBank/DDBJ whole genome shotgun (WGS) entry which is preliminary data.</text>
</comment>
<organism evidence="1 2">
    <name type="scientific">Albidovulum denitrificans</name>
    <dbReference type="NCBI Taxonomy" id="404881"/>
    <lineage>
        <taxon>Bacteria</taxon>
        <taxon>Pseudomonadati</taxon>
        <taxon>Pseudomonadota</taxon>
        <taxon>Alphaproteobacteria</taxon>
        <taxon>Rhodobacterales</taxon>
        <taxon>Paracoccaceae</taxon>
        <taxon>Albidovulum</taxon>
    </lineage>
</organism>
<dbReference type="AlphaFoldDB" id="A0A2S8RWJ5"/>
<dbReference type="EMBL" id="PVEP01000015">
    <property type="protein sequence ID" value="PQV52892.1"/>
    <property type="molecule type" value="Genomic_DNA"/>
</dbReference>
<evidence type="ECO:0000313" key="2">
    <source>
        <dbReference type="Proteomes" id="UP000238338"/>
    </source>
</evidence>
<accession>A0A2S8RWJ5</accession>
<name>A0A2S8RWJ5_9RHOB</name>
<dbReference type="RefSeq" id="WP_105516537.1">
    <property type="nucleotide sequence ID" value="NZ_PVEP01000015.1"/>
</dbReference>
<evidence type="ECO:0000313" key="1">
    <source>
        <dbReference type="EMBL" id="PQV52892.1"/>
    </source>
</evidence>